<dbReference type="GO" id="GO:0006631">
    <property type="term" value="P:fatty acid metabolic process"/>
    <property type="evidence" value="ECO:0007669"/>
    <property type="project" value="TreeGrafter"/>
</dbReference>
<evidence type="ECO:0000256" key="2">
    <source>
        <dbReference type="ARBA" id="ARBA00022598"/>
    </source>
</evidence>
<keyword evidence="6" id="KW-1185">Reference proteome</keyword>
<dbReference type="InterPro" id="IPR000873">
    <property type="entry name" value="AMP-dep_synth/lig_dom"/>
</dbReference>
<protein>
    <submittedName>
        <fullName evidence="5">Fatty-acid--CoA ligase</fullName>
    </submittedName>
</protein>
<dbReference type="Gene3D" id="3.40.50.12780">
    <property type="entry name" value="N-terminal domain of ligase-like"/>
    <property type="match status" value="1"/>
</dbReference>
<evidence type="ECO:0000313" key="6">
    <source>
        <dbReference type="Proteomes" id="UP000275225"/>
    </source>
</evidence>
<dbReference type="PROSITE" id="PS00455">
    <property type="entry name" value="AMP_BINDING"/>
    <property type="match status" value="1"/>
</dbReference>
<dbReference type="Proteomes" id="UP000275225">
    <property type="component" value="Unassembled WGS sequence"/>
</dbReference>
<dbReference type="Pfam" id="PF00501">
    <property type="entry name" value="AMP-binding"/>
    <property type="match status" value="1"/>
</dbReference>
<name>A0A3N6X308_9ACTN</name>
<gene>
    <name evidence="5" type="ORF">EHW97_08320</name>
</gene>
<comment type="caution">
    <text evidence="5">The sequence shown here is derived from an EMBL/GenBank/DDBJ whole genome shotgun (WGS) entry which is preliminary data.</text>
</comment>
<dbReference type="InterPro" id="IPR045851">
    <property type="entry name" value="AMP-bd_C_sf"/>
</dbReference>
<proteinExistence type="inferred from homology"/>
<reference evidence="5 6" key="1">
    <citation type="submission" date="2018-11" db="EMBL/GenBank/DDBJ databases">
        <authorList>
            <person name="Li F."/>
        </authorList>
    </citation>
    <scope>NUCLEOTIDE SEQUENCE [LARGE SCALE GENOMIC DNA]</scope>
    <source>
        <strain evidence="5 6">YS17T</strain>
    </source>
</reference>
<sequence length="510" mass="55266">MHLTAVLERAARTTPEKVAVVADDVTLTYGELLDRARRAASAFVDRGVQPGDRVAVMAFNTPGFVVAAFGTWFAGGVLVPVNHKLTVPEVRYAVEHSGAVVGVVAADLASIATDAASGITWMTTEAVVDGLEAFDELAETCTPIESAVDDDIDAPAQYLFTSGTTSSPKACVHTHRTISSASPLMVSTLGFTRDERFLIAMPIWHAAPLNCWFLTMMFLGATVILQREYHPVQMLQNVQRHRVTAFFGAPIAYTMPVQLAKAGKLDLAAFDLSSVNKWIYGGAPLGREVAISLIEAYGTDRFFQVYGMSEMGPVGTALYPDEQVTKAGSVGRGGHPGVDLRVVGIDGSDVGPGGTGEIWLRADTRMCGYHDNEDATRESFVGPWFRTGDVARVDEDGYLFIVDRLKDIIIVGGENVHSQEVEEALRGHPRIADIAVVGRPEPEWGEVVVAVYVSADGEDVSIEELRAHLADKVARYKLPREAVRVEQLPRNPSGKLTKHVIREELLVPRS</sequence>
<organism evidence="5 6">
    <name type="scientific">Aeromicrobium camelliae</name>
    <dbReference type="NCBI Taxonomy" id="1538144"/>
    <lineage>
        <taxon>Bacteria</taxon>
        <taxon>Bacillati</taxon>
        <taxon>Actinomycetota</taxon>
        <taxon>Actinomycetes</taxon>
        <taxon>Propionibacteriales</taxon>
        <taxon>Nocardioidaceae</taxon>
        <taxon>Aeromicrobium</taxon>
    </lineage>
</organism>
<comment type="similarity">
    <text evidence="1">Belongs to the ATP-dependent AMP-binding enzyme family.</text>
</comment>
<keyword evidence="2 5" id="KW-0436">Ligase</keyword>
<dbReference type="EMBL" id="RQJX01000009">
    <property type="protein sequence ID" value="RQN08023.1"/>
    <property type="molecule type" value="Genomic_DNA"/>
</dbReference>
<evidence type="ECO:0000259" key="4">
    <source>
        <dbReference type="Pfam" id="PF13193"/>
    </source>
</evidence>
<dbReference type="GO" id="GO:0031956">
    <property type="term" value="F:medium-chain fatty acid-CoA ligase activity"/>
    <property type="evidence" value="ECO:0007669"/>
    <property type="project" value="TreeGrafter"/>
</dbReference>
<dbReference type="InterPro" id="IPR042099">
    <property type="entry name" value="ANL_N_sf"/>
</dbReference>
<accession>A0A3N6X308</accession>
<evidence type="ECO:0000256" key="1">
    <source>
        <dbReference type="ARBA" id="ARBA00006432"/>
    </source>
</evidence>
<feature type="domain" description="AMP-dependent synthetase/ligase" evidence="3">
    <location>
        <begin position="7"/>
        <end position="370"/>
    </location>
</feature>
<evidence type="ECO:0000313" key="5">
    <source>
        <dbReference type="EMBL" id="RQN08023.1"/>
    </source>
</evidence>
<dbReference type="PANTHER" id="PTHR43201:SF5">
    <property type="entry name" value="MEDIUM-CHAIN ACYL-COA LIGASE ACSF2, MITOCHONDRIAL"/>
    <property type="match status" value="1"/>
</dbReference>
<evidence type="ECO:0000259" key="3">
    <source>
        <dbReference type="Pfam" id="PF00501"/>
    </source>
</evidence>
<dbReference type="SUPFAM" id="SSF56801">
    <property type="entry name" value="Acetyl-CoA synthetase-like"/>
    <property type="match status" value="1"/>
</dbReference>
<dbReference type="Pfam" id="PF13193">
    <property type="entry name" value="AMP-binding_C"/>
    <property type="match status" value="1"/>
</dbReference>
<dbReference type="OrthoDB" id="8445630at2"/>
<dbReference type="InterPro" id="IPR020845">
    <property type="entry name" value="AMP-binding_CS"/>
</dbReference>
<feature type="domain" description="AMP-binding enzyme C-terminal" evidence="4">
    <location>
        <begin position="420"/>
        <end position="495"/>
    </location>
</feature>
<dbReference type="InterPro" id="IPR025110">
    <property type="entry name" value="AMP-bd_C"/>
</dbReference>
<dbReference type="Gene3D" id="3.30.300.30">
    <property type="match status" value="1"/>
</dbReference>
<dbReference type="PANTHER" id="PTHR43201">
    <property type="entry name" value="ACYL-COA SYNTHETASE"/>
    <property type="match status" value="1"/>
</dbReference>
<dbReference type="AlphaFoldDB" id="A0A3N6X308"/>
<dbReference type="RefSeq" id="WP_124236709.1">
    <property type="nucleotide sequence ID" value="NZ_JBHUFI010000016.1"/>
</dbReference>